<sequence length="27" mass="3055">MGLGWLNGSSLFLVSFQEVLTFLLRIL</sequence>
<protein>
    <submittedName>
        <fullName evidence="1">Uncharacterized protein</fullName>
    </submittedName>
</protein>
<name>A0A0A8YEJ2_ARUDO</name>
<reference evidence="1" key="2">
    <citation type="journal article" date="2015" name="Data Brief">
        <title>Shoot transcriptome of the giant reed, Arundo donax.</title>
        <authorList>
            <person name="Barrero R.A."/>
            <person name="Guerrero F.D."/>
            <person name="Moolhuijzen P."/>
            <person name="Goolsby J.A."/>
            <person name="Tidwell J."/>
            <person name="Bellgard S.E."/>
            <person name="Bellgard M.I."/>
        </authorList>
    </citation>
    <scope>NUCLEOTIDE SEQUENCE</scope>
    <source>
        <tissue evidence="1">Shoot tissue taken approximately 20 cm above the soil surface</tissue>
    </source>
</reference>
<reference evidence="1" key="1">
    <citation type="submission" date="2014-09" db="EMBL/GenBank/DDBJ databases">
        <authorList>
            <person name="Magalhaes I.L.F."/>
            <person name="Oliveira U."/>
            <person name="Santos F.R."/>
            <person name="Vidigal T.H.D.A."/>
            <person name="Brescovit A.D."/>
            <person name="Santos A.J."/>
        </authorList>
    </citation>
    <scope>NUCLEOTIDE SEQUENCE</scope>
    <source>
        <tissue evidence="1">Shoot tissue taken approximately 20 cm above the soil surface</tissue>
    </source>
</reference>
<dbReference type="EMBL" id="GBRH01273374">
    <property type="protein sequence ID" value="JAD24521.1"/>
    <property type="molecule type" value="Transcribed_RNA"/>
</dbReference>
<dbReference type="AlphaFoldDB" id="A0A0A8YEJ2"/>
<evidence type="ECO:0000313" key="1">
    <source>
        <dbReference type="EMBL" id="JAD24521.1"/>
    </source>
</evidence>
<accession>A0A0A8YEJ2</accession>
<organism evidence="1">
    <name type="scientific">Arundo donax</name>
    <name type="common">Giant reed</name>
    <name type="synonym">Donax arundinaceus</name>
    <dbReference type="NCBI Taxonomy" id="35708"/>
    <lineage>
        <taxon>Eukaryota</taxon>
        <taxon>Viridiplantae</taxon>
        <taxon>Streptophyta</taxon>
        <taxon>Embryophyta</taxon>
        <taxon>Tracheophyta</taxon>
        <taxon>Spermatophyta</taxon>
        <taxon>Magnoliopsida</taxon>
        <taxon>Liliopsida</taxon>
        <taxon>Poales</taxon>
        <taxon>Poaceae</taxon>
        <taxon>PACMAD clade</taxon>
        <taxon>Arundinoideae</taxon>
        <taxon>Arundineae</taxon>
        <taxon>Arundo</taxon>
    </lineage>
</organism>
<proteinExistence type="predicted"/>